<dbReference type="EMBL" id="UZAG01004022">
    <property type="protein sequence ID" value="VDO16246.1"/>
    <property type="molecule type" value="Genomic_DNA"/>
</dbReference>
<dbReference type="Proteomes" id="UP000280834">
    <property type="component" value="Unassembled WGS sequence"/>
</dbReference>
<dbReference type="AlphaFoldDB" id="A0A0R3QES7"/>
<keyword evidence="2" id="KW-1185">Reference proteome</keyword>
<protein>
    <submittedName>
        <fullName evidence="3">RHH_1 domain-containing protein</fullName>
    </submittedName>
</protein>
<evidence type="ECO:0000313" key="1">
    <source>
        <dbReference type="EMBL" id="VDO16246.1"/>
    </source>
</evidence>
<reference evidence="3" key="1">
    <citation type="submission" date="2017-02" db="UniProtKB">
        <authorList>
            <consortium name="WormBaseParasite"/>
        </authorList>
    </citation>
    <scope>IDENTIFICATION</scope>
</reference>
<proteinExistence type="predicted"/>
<evidence type="ECO:0000313" key="3">
    <source>
        <dbReference type="WBParaSite" id="BTMF_0000487001-mRNA-1"/>
    </source>
</evidence>
<organism evidence="3">
    <name type="scientific">Brugia timori</name>
    <dbReference type="NCBI Taxonomy" id="42155"/>
    <lineage>
        <taxon>Eukaryota</taxon>
        <taxon>Metazoa</taxon>
        <taxon>Ecdysozoa</taxon>
        <taxon>Nematoda</taxon>
        <taxon>Chromadorea</taxon>
        <taxon>Rhabditida</taxon>
        <taxon>Spirurina</taxon>
        <taxon>Spiruromorpha</taxon>
        <taxon>Filarioidea</taxon>
        <taxon>Onchocercidae</taxon>
        <taxon>Brugia</taxon>
    </lineage>
</organism>
<name>A0A0R3QES7_9BILA</name>
<accession>A0A0R3QES7</accession>
<evidence type="ECO:0000313" key="2">
    <source>
        <dbReference type="Proteomes" id="UP000280834"/>
    </source>
</evidence>
<gene>
    <name evidence="1" type="ORF">BTMF_LOCUS4162</name>
</gene>
<dbReference type="WBParaSite" id="BTMF_0000487001-mRNA-1">
    <property type="protein sequence ID" value="BTMF_0000487001-mRNA-1"/>
    <property type="gene ID" value="BTMF_0000487001"/>
</dbReference>
<reference evidence="1 2" key="2">
    <citation type="submission" date="2018-11" db="EMBL/GenBank/DDBJ databases">
        <authorList>
            <consortium name="Pathogen Informatics"/>
        </authorList>
    </citation>
    <scope>NUCLEOTIDE SEQUENCE [LARGE SCALE GENOMIC DNA]</scope>
</reference>
<sequence>MTAKQTGQTEALFVRIPAVLKQQLAASARAKRVPLTQEVTYRLSQPSSALVTVSQLQLQHLETTAVLLRQQLSAIEELLKRISNSPLAKRSKLLRNLSTMMDESRVRREQDAEALRKRFAREEAEQAAKKAPALARIDPVWIPKPTEVTEMKERRRRNLLLHLDGRPRGARAELAIALKCEPSQISQLLSVPGAAGHRG</sequence>